<name>A0A8K0H6E2_9ROSA</name>
<sequence length="125" mass="14072">MESNFMRASRSVEVYLGDTEEDPCKTMPANEVFHPVRPCGWFTVNTDITTGKFDTVLAMTIRDSEGNMEFLASRLVQKFDPNVAKMKALEWPTTLAMKRNLGSSSWLCNTLSSVKVIINEEEPCS</sequence>
<proteinExistence type="predicted"/>
<evidence type="ECO:0000313" key="2">
    <source>
        <dbReference type="Proteomes" id="UP000796880"/>
    </source>
</evidence>
<evidence type="ECO:0000313" key="1">
    <source>
        <dbReference type="EMBL" id="KAF3446716.1"/>
    </source>
</evidence>
<accession>A0A8K0H6E2</accession>
<gene>
    <name evidence="1" type="ORF">FNV43_RR11896</name>
</gene>
<keyword evidence="2" id="KW-1185">Reference proteome</keyword>
<dbReference type="OrthoDB" id="975181at2759"/>
<reference evidence="1" key="1">
    <citation type="submission" date="2020-03" db="EMBL/GenBank/DDBJ databases">
        <title>A high-quality chromosome-level genome assembly of a woody plant with both climbing and erect habits, Rhamnella rubrinervis.</title>
        <authorList>
            <person name="Lu Z."/>
            <person name="Yang Y."/>
            <person name="Zhu X."/>
            <person name="Sun Y."/>
        </authorList>
    </citation>
    <scope>NUCLEOTIDE SEQUENCE</scope>
    <source>
        <strain evidence="1">BYM</strain>
        <tissue evidence="1">Leaf</tissue>
    </source>
</reference>
<protein>
    <submittedName>
        <fullName evidence="1">Uncharacterized protein</fullName>
    </submittedName>
</protein>
<dbReference type="Proteomes" id="UP000796880">
    <property type="component" value="Unassembled WGS sequence"/>
</dbReference>
<organism evidence="1 2">
    <name type="scientific">Rhamnella rubrinervis</name>
    <dbReference type="NCBI Taxonomy" id="2594499"/>
    <lineage>
        <taxon>Eukaryota</taxon>
        <taxon>Viridiplantae</taxon>
        <taxon>Streptophyta</taxon>
        <taxon>Embryophyta</taxon>
        <taxon>Tracheophyta</taxon>
        <taxon>Spermatophyta</taxon>
        <taxon>Magnoliopsida</taxon>
        <taxon>eudicotyledons</taxon>
        <taxon>Gunneridae</taxon>
        <taxon>Pentapetalae</taxon>
        <taxon>rosids</taxon>
        <taxon>fabids</taxon>
        <taxon>Rosales</taxon>
        <taxon>Rhamnaceae</taxon>
        <taxon>rhamnoid group</taxon>
        <taxon>Rhamneae</taxon>
        <taxon>Rhamnella</taxon>
    </lineage>
</organism>
<comment type="caution">
    <text evidence="1">The sequence shown here is derived from an EMBL/GenBank/DDBJ whole genome shotgun (WGS) entry which is preliminary data.</text>
</comment>
<dbReference type="EMBL" id="VOIH02000005">
    <property type="protein sequence ID" value="KAF3446716.1"/>
    <property type="molecule type" value="Genomic_DNA"/>
</dbReference>
<dbReference type="AlphaFoldDB" id="A0A8K0H6E2"/>